<dbReference type="InterPro" id="IPR011659">
    <property type="entry name" value="WD40"/>
</dbReference>
<keyword evidence="3" id="KW-1185">Reference proteome</keyword>
<evidence type="ECO:0000313" key="2">
    <source>
        <dbReference type="EMBL" id="VAI91570.1"/>
    </source>
</evidence>
<accession>A0A9R1AAX1</accession>
<dbReference type="AlphaFoldDB" id="A0A9R1AAX1"/>
<feature type="compositionally biased region" description="Polar residues" evidence="1">
    <location>
        <begin position="457"/>
        <end position="467"/>
    </location>
</feature>
<dbReference type="PANTHER" id="PTHR32161">
    <property type="entry name" value="DPP6 N-TERMINAL DOMAIN-LIKE PROTEIN"/>
    <property type="match status" value="1"/>
</dbReference>
<gene>
    <name evidence="2" type="ORF">TRITD_7Bv1G187560</name>
</gene>
<proteinExistence type="predicted"/>
<reference evidence="2 3" key="1">
    <citation type="submission" date="2017-09" db="EMBL/GenBank/DDBJ databases">
        <authorList>
            <consortium name="International Durum Wheat Genome Sequencing Consortium (IDWGSC)"/>
            <person name="Milanesi L."/>
        </authorList>
    </citation>
    <scope>NUCLEOTIDE SEQUENCE [LARGE SCALE GENOMIC DNA]</scope>
    <source>
        <strain evidence="3">cv. Svevo</strain>
    </source>
</reference>
<dbReference type="Pfam" id="PF07676">
    <property type="entry name" value="PD40"/>
    <property type="match status" value="2"/>
</dbReference>
<protein>
    <submittedName>
        <fullName evidence="2">Uncharacterized protein</fullName>
    </submittedName>
</protein>
<evidence type="ECO:0000313" key="3">
    <source>
        <dbReference type="Proteomes" id="UP000324705"/>
    </source>
</evidence>
<feature type="region of interest" description="Disordered" evidence="1">
    <location>
        <begin position="448"/>
        <end position="467"/>
    </location>
</feature>
<dbReference type="Gramene" id="TRITD7Bv1G187560.1">
    <property type="protein sequence ID" value="TRITD7Bv1G187560.1"/>
    <property type="gene ID" value="TRITD7Bv1G187560"/>
</dbReference>
<dbReference type="PANTHER" id="PTHR32161:SF18">
    <property type="entry name" value="DIPEPTIDYLPEPTIDASE IV N-TERMINAL DOMAIN-CONTAINING PROTEIN"/>
    <property type="match status" value="1"/>
</dbReference>
<sequence>MSTMVENRSTIAFFGTFRPAVALDLFSCPVNPTTTSAPDEQRLTDGKSYNQNGQAITPAALKELLAKNSPALAGVATPDDVDKGRVTGIVFVSERDNGLETLHVALRAAGKTTVVSLADIYGTDTFGGVRMEDSGCLAGGFQVGGRTVGHSLVYVSTKEPAAARRTPWTVVYKTNLADGRTERLTPPDQYDLNPAVSPSGKRVAVANFRFNQWTGEIGRLKTDIVVMNVDRQAQGGLGRSVLIKDGGWPTWGSDTVIFFHRGVDSIDTVSGRTNTDWGVYRYDLTAKQDKNNPFKVTPDGIQAMTPAAISETKVAAAVTREGTRIAIAVVDRDKKEQYRHIEIYEVGKPASPVIITHRTGTVPEGLADHYSPFVLDGGSRIGFHRQLTKKENTTAQKNFSKLQSPATHKDVGIYRMAGVFPSIHMAGTKITYVDNEFKTVWVADDGHEPQEAHTDRSNNNILSTTWNQGKDEETGKLKDIVYFCVGTAFGTGPIQIYALEDASNPSHNERTMRRLTKGNFNNAFPSSNRDGSKFVFRSTRDRSGKLEDAKYKNLYIMEDAVYGEWSEDEEGTAVRQLTNGPWIDSHCTWSPTDDWIVFSSSRDRAAGAPERDILDAGCFSIFLVKATDPSVLVRVMHSADSLAGHVCHPVFSPFKDSIVITSDVAGVSADPVSLPIFIHSVRPYGDIFTIKLRDKKDIMKNKDIMEFDRITHTRYEYSTPTWTTYLGDDPNNKWKTAGSGAAECPAGRC</sequence>
<name>A0A9R1AAX1_TRITD</name>
<evidence type="ECO:0000256" key="1">
    <source>
        <dbReference type="SAM" id="MobiDB-lite"/>
    </source>
</evidence>
<dbReference type="EMBL" id="LT934124">
    <property type="protein sequence ID" value="VAI91570.1"/>
    <property type="molecule type" value="Genomic_DNA"/>
</dbReference>
<dbReference type="SUPFAM" id="SSF82171">
    <property type="entry name" value="DPP6 N-terminal domain-like"/>
    <property type="match status" value="1"/>
</dbReference>
<dbReference type="OMA" id="PSHNERT"/>
<dbReference type="Proteomes" id="UP000324705">
    <property type="component" value="Chromosome 7B"/>
</dbReference>
<organism evidence="2 3">
    <name type="scientific">Triticum turgidum subsp. durum</name>
    <name type="common">Durum wheat</name>
    <name type="synonym">Triticum durum</name>
    <dbReference type="NCBI Taxonomy" id="4567"/>
    <lineage>
        <taxon>Eukaryota</taxon>
        <taxon>Viridiplantae</taxon>
        <taxon>Streptophyta</taxon>
        <taxon>Embryophyta</taxon>
        <taxon>Tracheophyta</taxon>
        <taxon>Spermatophyta</taxon>
        <taxon>Magnoliopsida</taxon>
        <taxon>Liliopsida</taxon>
        <taxon>Poales</taxon>
        <taxon>Poaceae</taxon>
        <taxon>BOP clade</taxon>
        <taxon>Pooideae</taxon>
        <taxon>Triticodae</taxon>
        <taxon>Triticeae</taxon>
        <taxon>Triticinae</taxon>
        <taxon>Triticum</taxon>
    </lineage>
</organism>
<dbReference type="Gene3D" id="2.120.10.30">
    <property type="entry name" value="TolB, C-terminal domain"/>
    <property type="match status" value="2"/>
</dbReference>
<dbReference type="InterPro" id="IPR011042">
    <property type="entry name" value="6-blade_b-propeller_TolB-like"/>
</dbReference>